<protein>
    <submittedName>
        <fullName evidence="1">Uncharacterized protein</fullName>
    </submittedName>
</protein>
<dbReference type="Proteomes" id="UP000001034">
    <property type="component" value="Segment"/>
</dbReference>
<accession>B2ZY47</accession>
<evidence type="ECO:0000313" key="2">
    <source>
        <dbReference type="Proteomes" id="UP000001034"/>
    </source>
</evidence>
<dbReference type="GeneID" id="6370030"/>
<evidence type="ECO:0000313" key="1">
    <source>
        <dbReference type="EMBL" id="BAG41642.1"/>
    </source>
</evidence>
<dbReference type="KEGG" id="vg:6370030"/>
<dbReference type="EMBL" id="AB366653">
    <property type="protein sequence ID" value="BAG41642.1"/>
    <property type="molecule type" value="Genomic_DNA"/>
</dbReference>
<reference evidence="1 2" key="1">
    <citation type="journal article" date="2010" name="Virology">
        <title>A jumbo phage infecting the phytopathogen Ralstonia solanacearum defines a new lineage of the Myoviridae family.</title>
        <authorList>
            <person name="Yamada T."/>
            <person name="Satoh S."/>
            <person name="Ishikawa H."/>
            <person name="Fujiwara A."/>
            <person name="Kawasaki T."/>
            <person name="Fujie M."/>
            <person name="Ogata H."/>
        </authorList>
    </citation>
    <scope>NUCLEOTIDE SEQUENCE [LARGE SCALE GENOMIC DNA]</scope>
</reference>
<organism evidence="1 2">
    <name type="scientific">Ralstonia phage phiRSL1</name>
    <dbReference type="NCBI Taxonomy" id="1980924"/>
    <lineage>
        <taxon>Viruses</taxon>
        <taxon>Duplodnaviria</taxon>
        <taxon>Heunggongvirae</taxon>
        <taxon>Uroviricota</taxon>
        <taxon>Caudoviricetes</taxon>
        <taxon>Mieseafarmvirus</taxon>
        <taxon>Mieseafarmvirus RSL1</taxon>
    </lineage>
</organism>
<proteinExistence type="predicted"/>
<keyword evidence="2" id="KW-1185">Reference proteome</keyword>
<name>B2ZY47_9CAUD</name>
<sequence length="134" mass="14096">MTTVVGDCADCIISVPNNSLLSMVYRVSVDEGQNHLIRHRGNVNGYYPAQSVSAQGITLAAGSSHTVNVSTSSILVSTNTPLQMSLVQAGVTVTTMTVRQLMIVDDAFSSFTLTNNGTTDATIFLAYTSGSSTQ</sequence>
<dbReference type="RefSeq" id="YP_001950072.1">
    <property type="nucleotide sequence ID" value="NC_010811.2"/>
</dbReference>